<name>A0A8S3V2F7_MYTED</name>
<gene>
    <name evidence="2" type="ORF">MEDL_59725</name>
</gene>
<feature type="region of interest" description="Disordered" evidence="1">
    <location>
        <begin position="1"/>
        <end position="33"/>
    </location>
</feature>
<dbReference type="AlphaFoldDB" id="A0A8S3V2F7"/>
<proteinExistence type="predicted"/>
<accession>A0A8S3V2F7</accession>
<dbReference type="Proteomes" id="UP000683360">
    <property type="component" value="Unassembled WGS sequence"/>
</dbReference>
<feature type="compositionally biased region" description="Polar residues" evidence="1">
    <location>
        <begin position="19"/>
        <end position="32"/>
    </location>
</feature>
<comment type="caution">
    <text evidence="2">The sequence shown here is derived from an EMBL/GenBank/DDBJ whole genome shotgun (WGS) entry which is preliminary data.</text>
</comment>
<evidence type="ECO:0000313" key="2">
    <source>
        <dbReference type="EMBL" id="CAG2247835.1"/>
    </source>
</evidence>
<evidence type="ECO:0000256" key="1">
    <source>
        <dbReference type="SAM" id="MobiDB-lite"/>
    </source>
</evidence>
<dbReference type="OrthoDB" id="10532322at2759"/>
<evidence type="ECO:0000313" key="3">
    <source>
        <dbReference type="Proteomes" id="UP000683360"/>
    </source>
</evidence>
<sequence>MDIGPNESCNTSKDDFQLASGNSPTRTASSIHDNGCKSLHNIKAAVKRCEDTIYRERLPPLDYNGTKILPQEPTAAPLPVIPAQEPTVRHQEEPILIETDGGAHVGSGVTPGTPLRLLIVSSKIRNSNAFRTAILSNVVFVQYKYESASLDSLQSMLSLEILGVPKGLLLCNNKM</sequence>
<dbReference type="EMBL" id="CAJPWZ010002915">
    <property type="protein sequence ID" value="CAG2247835.1"/>
    <property type="molecule type" value="Genomic_DNA"/>
</dbReference>
<reference evidence="2" key="1">
    <citation type="submission" date="2021-03" db="EMBL/GenBank/DDBJ databases">
        <authorList>
            <person name="Bekaert M."/>
        </authorList>
    </citation>
    <scope>NUCLEOTIDE SEQUENCE</scope>
</reference>
<keyword evidence="3" id="KW-1185">Reference proteome</keyword>
<organism evidence="2 3">
    <name type="scientific">Mytilus edulis</name>
    <name type="common">Blue mussel</name>
    <dbReference type="NCBI Taxonomy" id="6550"/>
    <lineage>
        <taxon>Eukaryota</taxon>
        <taxon>Metazoa</taxon>
        <taxon>Spiralia</taxon>
        <taxon>Lophotrochozoa</taxon>
        <taxon>Mollusca</taxon>
        <taxon>Bivalvia</taxon>
        <taxon>Autobranchia</taxon>
        <taxon>Pteriomorphia</taxon>
        <taxon>Mytilida</taxon>
        <taxon>Mytiloidea</taxon>
        <taxon>Mytilidae</taxon>
        <taxon>Mytilinae</taxon>
        <taxon>Mytilus</taxon>
    </lineage>
</organism>
<protein>
    <submittedName>
        <fullName evidence="2">Uncharacterized protein</fullName>
    </submittedName>
</protein>